<sequence>MTRQNDPMVGQRYAEIQPKDIHSKNARTARKDCKHPQRLVTIERLRILPLKPLHNQFHFVYTGCQHIHLVINLSSVPTNWNTTLHLLILSLRFYRNLPCSSTPTSRRHLSNH</sequence>
<reference evidence="1 2" key="1">
    <citation type="journal article" date="2015" name="Proc. Natl. Acad. Sci. U.S.A.">
        <title>The resurrection genome of Boea hygrometrica: A blueprint for survival of dehydration.</title>
        <authorList>
            <person name="Xiao L."/>
            <person name="Yang G."/>
            <person name="Zhang L."/>
            <person name="Yang X."/>
            <person name="Zhao S."/>
            <person name="Ji Z."/>
            <person name="Zhou Q."/>
            <person name="Hu M."/>
            <person name="Wang Y."/>
            <person name="Chen M."/>
            <person name="Xu Y."/>
            <person name="Jin H."/>
            <person name="Xiao X."/>
            <person name="Hu G."/>
            <person name="Bao F."/>
            <person name="Hu Y."/>
            <person name="Wan P."/>
            <person name="Li L."/>
            <person name="Deng X."/>
            <person name="Kuang T."/>
            <person name="Xiang C."/>
            <person name="Zhu J.K."/>
            <person name="Oliver M.J."/>
            <person name="He Y."/>
        </authorList>
    </citation>
    <scope>NUCLEOTIDE SEQUENCE [LARGE SCALE GENOMIC DNA]</scope>
    <source>
        <strain evidence="2">cv. XS01</strain>
    </source>
</reference>
<keyword evidence="2" id="KW-1185">Reference proteome</keyword>
<proteinExistence type="predicted"/>
<gene>
    <name evidence="1" type="ORF">F511_44707</name>
</gene>
<organism evidence="1 2">
    <name type="scientific">Dorcoceras hygrometricum</name>
    <dbReference type="NCBI Taxonomy" id="472368"/>
    <lineage>
        <taxon>Eukaryota</taxon>
        <taxon>Viridiplantae</taxon>
        <taxon>Streptophyta</taxon>
        <taxon>Embryophyta</taxon>
        <taxon>Tracheophyta</taxon>
        <taxon>Spermatophyta</taxon>
        <taxon>Magnoliopsida</taxon>
        <taxon>eudicotyledons</taxon>
        <taxon>Gunneridae</taxon>
        <taxon>Pentapetalae</taxon>
        <taxon>asterids</taxon>
        <taxon>lamiids</taxon>
        <taxon>Lamiales</taxon>
        <taxon>Gesneriaceae</taxon>
        <taxon>Didymocarpoideae</taxon>
        <taxon>Trichosporeae</taxon>
        <taxon>Loxocarpinae</taxon>
        <taxon>Dorcoceras</taxon>
    </lineage>
</organism>
<dbReference type="EMBL" id="KQ994410">
    <property type="protein sequence ID" value="KZV48220.1"/>
    <property type="molecule type" value="Genomic_DNA"/>
</dbReference>
<evidence type="ECO:0000313" key="1">
    <source>
        <dbReference type="EMBL" id="KZV48220.1"/>
    </source>
</evidence>
<dbReference type="Proteomes" id="UP000250235">
    <property type="component" value="Unassembled WGS sequence"/>
</dbReference>
<evidence type="ECO:0000313" key="2">
    <source>
        <dbReference type="Proteomes" id="UP000250235"/>
    </source>
</evidence>
<accession>A0A2Z7CM89</accession>
<dbReference type="AlphaFoldDB" id="A0A2Z7CM89"/>
<name>A0A2Z7CM89_9LAMI</name>
<protein>
    <submittedName>
        <fullName evidence="1">TMV resistance protein N-like</fullName>
    </submittedName>
</protein>